<dbReference type="AlphaFoldDB" id="A0A1I5BI70"/>
<dbReference type="STRING" id="455193.SAMN05421805_106272"/>
<dbReference type="RefSeq" id="WP_093154120.1">
    <property type="nucleotide sequence ID" value="NZ_FOUP01000006.1"/>
</dbReference>
<reference evidence="1 4" key="2">
    <citation type="submission" date="2018-10" db="EMBL/GenBank/DDBJ databases">
        <title>Sequencing the genomes of 1000 actinobacteria strains.</title>
        <authorList>
            <person name="Klenk H.-P."/>
        </authorList>
    </citation>
    <scope>NUCLEOTIDE SEQUENCE [LARGE SCALE GENOMIC DNA]</scope>
    <source>
        <strain evidence="1 4">DSM 45119</strain>
    </source>
</reference>
<protein>
    <submittedName>
        <fullName evidence="2">Uncharacterized protein</fullName>
    </submittedName>
</protein>
<dbReference type="Proteomes" id="UP000270697">
    <property type="component" value="Unassembled WGS sequence"/>
</dbReference>
<accession>A0A1I5BI70</accession>
<keyword evidence="4" id="KW-1185">Reference proteome</keyword>
<name>A0A1I5BI70_9PSEU</name>
<dbReference type="Proteomes" id="UP000199398">
    <property type="component" value="Unassembled WGS sequence"/>
</dbReference>
<dbReference type="EMBL" id="RBXX01000002">
    <property type="protein sequence ID" value="RKT86619.1"/>
    <property type="molecule type" value="Genomic_DNA"/>
</dbReference>
<evidence type="ECO:0000313" key="4">
    <source>
        <dbReference type="Proteomes" id="UP000270697"/>
    </source>
</evidence>
<proteinExistence type="predicted"/>
<reference evidence="2 3" key="1">
    <citation type="submission" date="2016-10" db="EMBL/GenBank/DDBJ databases">
        <authorList>
            <person name="de Groot N.N."/>
        </authorList>
    </citation>
    <scope>NUCLEOTIDE SEQUENCE [LARGE SCALE GENOMIC DNA]</scope>
    <source>
        <strain evidence="2 3">CPCC 201259</strain>
    </source>
</reference>
<organism evidence="2 3">
    <name type="scientific">Saccharopolyspora antimicrobica</name>
    <dbReference type="NCBI Taxonomy" id="455193"/>
    <lineage>
        <taxon>Bacteria</taxon>
        <taxon>Bacillati</taxon>
        <taxon>Actinomycetota</taxon>
        <taxon>Actinomycetes</taxon>
        <taxon>Pseudonocardiales</taxon>
        <taxon>Pseudonocardiaceae</taxon>
        <taxon>Saccharopolyspora</taxon>
    </lineage>
</organism>
<evidence type="ECO:0000313" key="1">
    <source>
        <dbReference type="EMBL" id="RKT86619.1"/>
    </source>
</evidence>
<sequence length="234" mass="24793">MIEVLSARAFWCAPDEKILWCHPLEYTAGKAGYVYYQVSGLDERGDKRWTAGKVIGGVASGVAGLALEAISPTDEASGNPGIPKAVVSGQSRDCLAASQLGAWQATGVNGKSGREFIWILTSHRLGLLESSAKESESVAGLLGGLKKKISGGSDEQGGSPLRAVQLPTLTVHAEFPRNIIANVSTVEYKVKGKERKFLRVSLVDGSTLDLTARGESMQSADTVDRLLAMTFGQV</sequence>
<dbReference type="EMBL" id="FOUP01000006">
    <property type="protein sequence ID" value="SFN74350.1"/>
    <property type="molecule type" value="Genomic_DNA"/>
</dbReference>
<dbReference type="OrthoDB" id="3668204at2"/>
<gene>
    <name evidence="1" type="ORF">ATL45_4997</name>
    <name evidence="2" type="ORF">SAMN05421805_106272</name>
</gene>
<evidence type="ECO:0000313" key="2">
    <source>
        <dbReference type="EMBL" id="SFN74350.1"/>
    </source>
</evidence>
<evidence type="ECO:0000313" key="3">
    <source>
        <dbReference type="Proteomes" id="UP000199398"/>
    </source>
</evidence>